<keyword evidence="1" id="KW-0732">Signal</keyword>
<gene>
    <name evidence="3" type="ORF">ABS311_14280</name>
</gene>
<keyword evidence="4" id="KW-1185">Reference proteome</keyword>
<feature type="signal peptide" evidence="1">
    <location>
        <begin position="1"/>
        <end position="25"/>
    </location>
</feature>
<dbReference type="Gene3D" id="1.25.40.10">
    <property type="entry name" value="Tetratricopeptide repeat domain"/>
    <property type="match status" value="1"/>
</dbReference>
<dbReference type="InterPro" id="IPR039563">
    <property type="entry name" value="Peptidase_C39_single_dom"/>
</dbReference>
<comment type="caution">
    <text evidence="3">The sequence shown here is derived from an EMBL/GenBank/DDBJ whole genome shotgun (WGS) entry which is preliminary data.</text>
</comment>
<dbReference type="Pfam" id="PF13529">
    <property type="entry name" value="Peptidase_C39_2"/>
    <property type="match status" value="1"/>
</dbReference>
<dbReference type="RefSeq" id="WP_143872230.1">
    <property type="nucleotide sequence ID" value="NZ_CP041660.1"/>
</dbReference>
<dbReference type="InterPro" id="IPR039564">
    <property type="entry name" value="Peptidase_C39-like"/>
</dbReference>
<organism evidence="3 4">
    <name type="scientific">Catenovulum sediminis</name>
    <dbReference type="NCBI Taxonomy" id="1740262"/>
    <lineage>
        <taxon>Bacteria</taxon>
        <taxon>Pseudomonadati</taxon>
        <taxon>Pseudomonadota</taxon>
        <taxon>Gammaproteobacteria</taxon>
        <taxon>Alteromonadales</taxon>
        <taxon>Alteromonadaceae</taxon>
        <taxon>Catenovulum</taxon>
    </lineage>
</organism>
<dbReference type="Proteomes" id="UP001467690">
    <property type="component" value="Unassembled WGS sequence"/>
</dbReference>
<protein>
    <submittedName>
        <fullName evidence="3">PA2778 family cysteine peptidase</fullName>
    </submittedName>
</protein>
<dbReference type="Gene3D" id="3.90.70.10">
    <property type="entry name" value="Cysteine proteinases"/>
    <property type="match status" value="1"/>
</dbReference>
<accession>A0ABV1RJD3</accession>
<feature type="chain" id="PRO_5046828731" evidence="1">
    <location>
        <begin position="26"/>
        <end position="330"/>
    </location>
</feature>
<dbReference type="EMBL" id="JBELOE010000239">
    <property type="protein sequence ID" value="MER2493048.1"/>
    <property type="molecule type" value="Genomic_DNA"/>
</dbReference>
<proteinExistence type="predicted"/>
<reference evidence="3 4" key="1">
    <citation type="submission" date="2024-06" db="EMBL/GenBank/DDBJ databases">
        <authorList>
            <person name="Chen R.Y."/>
        </authorList>
    </citation>
    <scope>NUCLEOTIDE SEQUENCE [LARGE SCALE GENOMIC DNA]</scope>
    <source>
        <strain evidence="3 4">D2</strain>
    </source>
</reference>
<feature type="domain" description="Peptidase C39-like" evidence="2">
    <location>
        <begin position="46"/>
        <end position="159"/>
    </location>
</feature>
<sequence>MSLRCNAFVLLLGSLLFLSACSTTAPQTTALRNHPPISLNQQTHILDVPFFSQKDYYCGPTTLAEVFNYYGFNTTPEQIAPKVFVPSKNGSLQIEMVATIRQQNLLAYSDNGNLNQLLQLVHDGIPVIVLQNLSIEWKPLWHYAVVVGFDLKRQKVILHSGTNQAREVDMALFERTWQRSDFWFVAPLPLNKHSRALNKLTYVTAAQDFARIQKKELARRYFYQAIQYWPQYWIPYFLMANSYLANKQLEDALYWFKQGAQYGANESNYLNNYAYALNKYGCHKQAYKIIQMAIQLKQSNQQVLLTKQEIEENSSTQPHINSSAAYCNTL</sequence>
<evidence type="ECO:0000313" key="4">
    <source>
        <dbReference type="Proteomes" id="UP001467690"/>
    </source>
</evidence>
<name>A0ABV1RJD3_9ALTE</name>
<evidence type="ECO:0000313" key="3">
    <source>
        <dbReference type="EMBL" id="MER2493048.1"/>
    </source>
</evidence>
<dbReference type="InterPro" id="IPR011990">
    <property type="entry name" value="TPR-like_helical_dom_sf"/>
</dbReference>
<dbReference type="NCBIfam" id="NF033920">
    <property type="entry name" value="C39_PA2778_fam"/>
    <property type="match status" value="1"/>
</dbReference>
<evidence type="ECO:0000259" key="2">
    <source>
        <dbReference type="Pfam" id="PF13529"/>
    </source>
</evidence>
<dbReference type="PROSITE" id="PS51257">
    <property type="entry name" value="PROKAR_LIPOPROTEIN"/>
    <property type="match status" value="1"/>
</dbReference>
<evidence type="ECO:0000256" key="1">
    <source>
        <dbReference type="SAM" id="SignalP"/>
    </source>
</evidence>
<dbReference type="CDD" id="cd02549">
    <property type="entry name" value="Peptidase_C39A"/>
    <property type="match status" value="1"/>
</dbReference>
<dbReference type="SUPFAM" id="SSF48452">
    <property type="entry name" value="TPR-like"/>
    <property type="match status" value="1"/>
</dbReference>